<evidence type="ECO:0000313" key="3">
    <source>
        <dbReference type="Proteomes" id="UP000006882"/>
    </source>
</evidence>
<organism evidence="2 3">
    <name type="scientific">Prunus persica</name>
    <name type="common">Peach</name>
    <name type="synonym">Amygdalus persica</name>
    <dbReference type="NCBI Taxonomy" id="3760"/>
    <lineage>
        <taxon>Eukaryota</taxon>
        <taxon>Viridiplantae</taxon>
        <taxon>Streptophyta</taxon>
        <taxon>Embryophyta</taxon>
        <taxon>Tracheophyta</taxon>
        <taxon>Spermatophyta</taxon>
        <taxon>Magnoliopsida</taxon>
        <taxon>eudicotyledons</taxon>
        <taxon>Gunneridae</taxon>
        <taxon>Pentapetalae</taxon>
        <taxon>rosids</taxon>
        <taxon>fabids</taxon>
        <taxon>Rosales</taxon>
        <taxon>Rosaceae</taxon>
        <taxon>Amygdaloideae</taxon>
        <taxon>Amygdaleae</taxon>
        <taxon>Prunus</taxon>
    </lineage>
</organism>
<dbReference type="Proteomes" id="UP000006882">
    <property type="component" value="Chromosome G4"/>
</dbReference>
<evidence type="ECO:0000259" key="1">
    <source>
        <dbReference type="Pfam" id="PF02517"/>
    </source>
</evidence>
<feature type="domain" description="CAAX prenyl protease 2/Lysostaphin resistance protein A-like" evidence="1">
    <location>
        <begin position="42"/>
        <end position="85"/>
    </location>
</feature>
<sequence length="93" mass="10056">MISLQAINNPVLKEILVSSNISKAASVLVYCIVTPVLEETVYSAAHPSGENSLQLFIIGCLLGCSNCWTGNLRSPILIHSLYNAMTLMITFLS</sequence>
<dbReference type="Pfam" id="PF02517">
    <property type="entry name" value="Rce1-like"/>
    <property type="match status" value="1"/>
</dbReference>
<dbReference type="InterPro" id="IPR003675">
    <property type="entry name" value="Rce1/LyrA-like_dom"/>
</dbReference>
<gene>
    <name evidence="2" type="ORF">PRUPE_4G275100</name>
</gene>
<dbReference type="GO" id="GO:0004175">
    <property type="term" value="F:endopeptidase activity"/>
    <property type="evidence" value="ECO:0007669"/>
    <property type="project" value="UniProtKB-ARBA"/>
</dbReference>
<dbReference type="PANTHER" id="PTHR43592:SF4">
    <property type="entry name" value="CAAX AMINO TERMINAL PROTEASE FAMILY PROTEIN"/>
    <property type="match status" value="1"/>
</dbReference>
<dbReference type="PANTHER" id="PTHR43592">
    <property type="entry name" value="CAAX AMINO TERMINAL PROTEASE"/>
    <property type="match status" value="1"/>
</dbReference>
<name>A0A251PRV4_PRUPE</name>
<evidence type="ECO:0000313" key="2">
    <source>
        <dbReference type="EMBL" id="ONI14314.1"/>
    </source>
</evidence>
<proteinExistence type="predicted"/>
<dbReference type="STRING" id="3760.A0A251PRV4"/>
<dbReference type="Gramene" id="ONI14314">
    <property type="protein sequence ID" value="ONI14314"/>
    <property type="gene ID" value="PRUPE_4G275100"/>
</dbReference>
<dbReference type="GO" id="GO:0080120">
    <property type="term" value="P:CAAX-box protein maturation"/>
    <property type="evidence" value="ECO:0007669"/>
    <property type="project" value="UniProtKB-ARBA"/>
</dbReference>
<keyword evidence="3" id="KW-1185">Reference proteome</keyword>
<dbReference type="AlphaFoldDB" id="A0A251PRV4"/>
<dbReference type="EMBL" id="CM007654">
    <property type="protein sequence ID" value="ONI14314.1"/>
    <property type="molecule type" value="Genomic_DNA"/>
</dbReference>
<protein>
    <recommendedName>
        <fullName evidence="1">CAAX prenyl protease 2/Lysostaphin resistance protein A-like domain-containing protein</fullName>
    </recommendedName>
</protein>
<reference evidence="2 3" key="1">
    <citation type="journal article" date="2013" name="Nat. Genet.">
        <title>The high-quality draft genome of peach (Prunus persica) identifies unique patterns of genetic diversity, domestication and genome evolution.</title>
        <authorList>
            <consortium name="International Peach Genome Initiative"/>
            <person name="Verde I."/>
            <person name="Abbott A.G."/>
            <person name="Scalabrin S."/>
            <person name="Jung S."/>
            <person name="Shu S."/>
            <person name="Marroni F."/>
            <person name="Zhebentyayeva T."/>
            <person name="Dettori M.T."/>
            <person name="Grimwood J."/>
            <person name="Cattonaro F."/>
            <person name="Zuccolo A."/>
            <person name="Rossini L."/>
            <person name="Jenkins J."/>
            <person name="Vendramin E."/>
            <person name="Meisel L.A."/>
            <person name="Decroocq V."/>
            <person name="Sosinski B."/>
            <person name="Prochnik S."/>
            <person name="Mitros T."/>
            <person name="Policriti A."/>
            <person name="Cipriani G."/>
            <person name="Dondini L."/>
            <person name="Ficklin S."/>
            <person name="Goodstein D.M."/>
            <person name="Xuan P."/>
            <person name="Del Fabbro C."/>
            <person name="Aramini V."/>
            <person name="Copetti D."/>
            <person name="Gonzalez S."/>
            <person name="Horner D.S."/>
            <person name="Falchi R."/>
            <person name="Lucas S."/>
            <person name="Mica E."/>
            <person name="Maldonado J."/>
            <person name="Lazzari B."/>
            <person name="Bielenberg D."/>
            <person name="Pirona R."/>
            <person name="Miculan M."/>
            <person name="Barakat A."/>
            <person name="Testolin R."/>
            <person name="Stella A."/>
            <person name="Tartarini S."/>
            <person name="Tonutti P."/>
            <person name="Arus P."/>
            <person name="Orellana A."/>
            <person name="Wells C."/>
            <person name="Main D."/>
            <person name="Vizzotto G."/>
            <person name="Silva H."/>
            <person name="Salamini F."/>
            <person name="Schmutz J."/>
            <person name="Morgante M."/>
            <person name="Rokhsar D.S."/>
        </authorList>
    </citation>
    <scope>NUCLEOTIDE SEQUENCE [LARGE SCALE GENOMIC DNA]</scope>
    <source>
        <strain evidence="3">cv. Nemared</strain>
    </source>
</reference>
<accession>A0A251PRV4</accession>